<dbReference type="InterPro" id="IPR036465">
    <property type="entry name" value="vWFA_dom_sf"/>
</dbReference>
<dbReference type="Gene3D" id="3.40.50.410">
    <property type="entry name" value="von Willebrand factor, type A domain"/>
    <property type="match status" value="1"/>
</dbReference>
<keyword evidence="2" id="KW-1185">Reference proteome</keyword>
<dbReference type="EMBL" id="JABCKI010000068">
    <property type="protein sequence ID" value="KAG5653197.1"/>
    <property type="molecule type" value="Genomic_DNA"/>
</dbReference>
<evidence type="ECO:0000313" key="1">
    <source>
        <dbReference type="EMBL" id="KAG5653197.1"/>
    </source>
</evidence>
<comment type="caution">
    <text evidence="1">The sequence shown here is derived from an EMBL/GenBank/DDBJ whole genome shotgun (WGS) entry which is preliminary data.</text>
</comment>
<dbReference type="PANTHER" id="PTHR34706">
    <property type="entry name" value="SLR1338 PROTEIN"/>
    <property type="match status" value="1"/>
</dbReference>
<dbReference type="AlphaFoldDB" id="A0A9P7GU71"/>
<dbReference type="OrthoDB" id="2142040at2759"/>
<proteinExistence type="predicted"/>
<name>A0A9P7GU71_9AGAR</name>
<dbReference type="SUPFAM" id="SSF53300">
    <property type="entry name" value="vWA-like"/>
    <property type="match status" value="1"/>
</dbReference>
<evidence type="ECO:0008006" key="3">
    <source>
        <dbReference type="Google" id="ProtNLM"/>
    </source>
</evidence>
<dbReference type="PANTHER" id="PTHR34706:SF1">
    <property type="entry name" value="VWFA DOMAIN-CONTAINING PROTEIN"/>
    <property type="match status" value="1"/>
</dbReference>
<sequence length="165" mass="17840">MRGPRWTQAGNALATLANVASRYDTDGIDIEFLNSTTRGSGMKDAAAVEALFASVSPKWGTPLGTRVEAILNAYLRRFEKDPQHTKPLNLIVITDGAPTDGTATENAIVLTARALDAHNARTTQLGIQFVQIGNDANARAYLEMLDNGMVRHGVRVCITLISLYL</sequence>
<gene>
    <name evidence="1" type="ORF">H0H81_001825</name>
</gene>
<accession>A0A9P7GU71</accession>
<reference evidence="1" key="2">
    <citation type="submission" date="2021-10" db="EMBL/GenBank/DDBJ databases">
        <title>Phylogenomics reveals ancestral predisposition of the termite-cultivated fungus Termitomyces towards a domesticated lifestyle.</title>
        <authorList>
            <person name="Auxier B."/>
            <person name="Grum-Grzhimaylo A."/>
            <person name="Cardenas M.E."/>
            <person name="Lodge J.D."/>
            <person name="Laessoe T."/>
            <person name="Pedersen O."/>
            <person name="Smith M.E."/>
            <person name="Kuyper T.W."/>
            <person name="Franco-Molano E.A."/>
            <person name="Baroni T.J."/>
            <person name="Aanen D.K."/>
        </authorList>
    </citation>
    <scope>NUCLEOTIDE SEQUENCE</scope>
    <source>
        <strain evidence="1">D49</strain>
    </source>
</reference>
<dbReference type="Proteomes" id="UP000717328">
    <property type="component" value="Unassembled WGS sequence"/>
</dbReference>
<protein>
    <recommendedName>
        <fullName evidence="3">VWFA domain-containing protein</fullName>
    </recommendedName>
</protein>
<reference evidence="1" key="1">
    <citation type="submission" date="2021-02" db="EMBL/GenBank/DDBJ databases">
        <authorList>
            <person name="Nieuwenhuis M."/>
            <person name="Van De Peppel L.J.J."/>
        </authorList>
    </citation>
    <scope>NUCLEOTIDE SEQUENCE</scope>
    <source>
        <strain evidence="1">D49</strain>
    </source>
</reference>
<evidence type="ECO:0000313" key="2">
    <source>
        <dbReference type="Proteomes" id="UP000717328"/>
    </source>
</evidence>
<organism evidence="1 2">
    <name type="scientific">Sphagnurus paluster</name>
    <dbReference type="NCBI Taxonomy" id="117069"/>
    <lineage>
        <taxon>Eukaryota</taxon>
        <taxon>Fungi</taxon>
        <taxon>Dikarya</taxon>
        <taxon>Basidiomycota</taxon>
        <taxon>Agaricomycotina</taxon>
        <taxon>Agaricomycetes</taxon>
        <taxon>Agaricomycetidae</taxon>
        <taxon>Agaricales</taxon>
        <taxon>Tricholomatineae</taxon>
        <taxon>Lyophyllaceae</taxon>
        <taxon>Sphagnurus</taxon>
    </lineage>
</organism>